<evidence type="ECO:0000256" key="9">
    <source>
        <dbReference type="ARBA" id="ARBA00023295"/>
    </source>
</evidence>
<dbReference type="InterPro" id="IPR002901">
    <property type="entry name" value="MGlyc_endo_b_GlcNAc-like_dom"/>
</dbReference>
<evidence type="ECO:0000256" key="5">
    <source>
        <dbReference type="ARBA" id="ARBA00013433"/>
    </source>
</evidence>
<evidence type="ECO:0000256" key="12">
    <source>
        <dbReference type="SAM" id="MobiDB-lite"/>
    </source>
</evidence>
<protein>
    <recommendedName>
        <fullName evidence="5">Peptidoglycan hydrolase FlgJ</fullName>
    </recommendedName>
    <alternativeName>
        <fullName evidence="11">Muramidase FlgJ</fullName>
    </alternativeName>
</protein>
<dbReference type="FunFam" id="2.10.70.40:FF:000001">
    <property type="entry name" value="Flagellar assembly peptidoglycan hydrolase FlgJ"/>
    <property type="match status" value="1"/>
</dbReference>
<dbReference type="InterPro" id="IPR013377">
    <property type="entry name" value="FlgJ"/>
</dbReference>
<evidence type="ECO:0000256" key="1">
    <source>
        <dbReference type="ARBA" id="ARBA00002954"/>
    </source>
</evidence>
<evidence type="ECO:0000259" key="13">
    <source>
        <dbReference type="SMART" id="SM00047"/>
    </source>
</evidence>
<evidence type="ECO:0000256" key="11">
    <source>
        <dbReference type="ARBA" id="ARBA00030835"/>
    </source>
</evidence>
<comment type="subcellular location">
    <subcellularLocation>
        <location evidence="2">Periplasm</location>
    </subcellularLocation>
</comment>
<proteinExistence type="inferred from homology"/>
<feature type="region of interest" description="Disordered" evidence="12">
    <location>
        <begin position="139"/>
        <end position="162"/>
    </location>
</feature>
<dbReference type="Gene3D" id="2.10.70.40">
    <property type="entry name" value="peptidoglycan hydrolase"/>
    <property type="match status" value="1"/>
</dbReference>
<dbReference type="OrthoDB" id="289937at2"/>
<keyword evidence="6" id="KW-0574">Periplasm</keyword>
<dbReference type="EMBL" id="PPGH01000037">
    <property type="protein sequence ID" value="PQJ95280.1"/>
    <property type="molecule type" value="Genomic_DNA"/>
</dbReference>
<keyword evidence="14" id="KW-0282">Flagellum</keyword>
<comment type="similarity">
    <text evidence="4">In the C-terminal section; belongs to the glycosyl hydrolase 73 family.</text>
</comment>
<dbReference type="InterPro" id="IPR051056">
    <property type="entry name" value="Glycosyl_Hydrolase_73"/>
</dbReference>
<dbReference type="NCBIfam" id="TIGR02541">
    <property type="entry name" value="flagell_FlgJ"/>
    <property type="match status" value="1"/>
</dbReference>
<organism evidence="14 15">
    <name type="scientific">Chromatium okenii</name>
    <dbReference type="NCBI Taxonomy" id="61644"/>
    <lineage>
        <taxon>Bacteria</taxon>
        <taxon>Pseudomonadati</taxon>
        <taxon>Pseudomonadota</taxon>
        <taxon>Gammaproteobacteria</taxon>
        <taxon>Chromatiales</taxon>
        <taxon>Chromatiaceae</taxon>
        <taxon>Chromatium</taxon>
    </lineage>
</organism>
<dbReference type="Proteomes" id="UP000239936">
    <property type="component" value="Unassembled WGS sequence"/>
</dbReference>
<keyword evidence="8 14" id="KW-0378">Hydrolase</keyword>
<comment type="function">
    <text evidence="1">Flagellum-specific muramidase which hydrolyzes the peptidoglycan layer to assemble the rod structure in the periplasmic space.</text>
</comment>
<dbReference type="Gene3D" id="1.10.530.10">
    <property type="match status" value="1"/>
</dbReference>
<comment type="caution">
    <text evidence="14">The sequence shown here is derived from an EMBL/GenBank/DDBJ whole genome shotgun (WGS) entry which is preliminary data.</text>
</comment>
<evidence type="ECO:0000256" key="6">
    <source>
        <dbReference type="ARBA" id="ARBA00022764"/>
    </source>
</evidence>
<dbReference type="PANTHER" id="PTHR33308:SF9">
    <property type="entry name" value="PEPTIDOGLYCAN HYDROLASE FLGJ"/>
    <property type="match status" value="1"/>
</dbReference>
<comment type="similarity">
    <text evidence="3">In the N-terminal section; belongs to the FlgJ family.</text>
</comment>
<dbReference type="Pfam" id="PF10135">
    <property type="entry name" value="Rod-binding"/>
    <property type="match status" value="1"/>
</dbReference>
<dbReference type="GO" id="GO:0071973">
    <property type="term" value="P:bacterial-type flagellum-dependent cell motility"/>
    <property type="evidence" value="ECO:0007669"/>
    <property type="project" value="TreeGrafter"/>
</dbReference>
<reference evidence="14 15" key="1">
    <citation type="submission" date="2018-01" db="EMBL/GenBank/DDBJ databases">
        <title>The complete genome sequence of Chromatium okenii LaCa, a purple sulfur bacterium with a turbulent life.</title>
        <authorList>
            <person name="Luedin S.M."/>
            <person name="Liechti N."/>
            <person name="Storelli N."/>
            <person name="Danza F."/>
            <person name="Wittwer M."/>
            <person name="Pothier J.F."/>
            <person name="Tonolla M.A."/>
        </authorList>
    </citation>
    <scope>NUCLEOTIDE SEQUENCE [LARGE SCALE GENOMIC DNA]</scope>
    <source>
        <strain evidence="14 15">LaCa</strain>
    </source>
</reference>
<keyword evidence="9" id="KW-0326">Glycosidase</keyword>
<accession>A0A2S7XNH1</accession>
<keyword evidence="14" id="KW-0966">Cell projection</keyword>
<dbReference type="GO" id="GO:0044780">
    <property type="term" value="P:bacterial-type flagellum assembly"/>
    <property type="evidence" value="ECO:0007669"/>
    <property type="project" value="InterPro"/>
</dbReference>
<keyword evidence="10" id="KW-0961">Cell wall biogenesis/degradation</keyword>
<keyword evidence="14" id="KW-0969">Cilium</keyword>
<dbReference type="PANTHER" id="PTHR33308">
    <property type="entry name" value="PEPTIDOGLYCAN HYDROLASE FLGJ"/>
    <property type="match status" value="1"/>
</dbReference>
<dbReference type="GO" id="GO:0004040">
    <property type="term" value="F:amidase activity"/>
    <property type="evidence" value="ECO:0007669"/>
    <property type="project" value="InterPro"/>
</dbReference>
<dbReference type="GO" id="GO:0016798">
    <property type="term" value="F:hydrolase activity, acting on glycosyl bonds"/>
    <property type="evidence" value="ECO:0007669"/>
    <property type="project" value="UniProtKB-KW"/>
</dbReference>
<dbReference type="GO" id="GO:0042597">
    <property type="term" value="C:periplasmic space"/>
    <property type="evidence" value="ECO:0007669"/>
    <property type="project" value="UniProtKB-SubCell"/>
</dbReference>
<dbReference type="InterPro" id="IPR019301">
    <property type="entry name" value="Flagellar_prot_FlgJ_N"/>
</dbReference>
<evidence type="ECO:0000256" key="4">
    <source>
        <dbReference type="ARBA" id="ARBA00007974"/>
    </source>
</evidence>
<dbReference type="GO" id="GO:0071555">
    <property type="term" value="P:cell wall organization"/>
    <property type="evidence" value="ECO:0007669"/>
    <property type="project" value="UniProtKB-KW"/>
</dbReference>
<evidence type="ECO:0000256" key="8">
    <source>
        <dbReference type="ARBA" id="ARBA00022801"/>
    </source>
</evidence>
<name>A0A2S7XNH1_9GAMM</name>
<evidence type="ECO:0000256" key="7">
    <source>
        <dbReference type="ARBA" id="ARBA00022795"/>
    </source>
</evidence>
<evidence type="ECO:0000256" key="3">
    <source>
        <dbReference type="ARBA" id="ARBA00006880"/>
    </source>
</evidence>
<dbReference type="AlphaFoldDB" id="A0A2S7XNH1"/>
<evidence type="ECO:0000256" key="10">
    <source>
        <dbReference type="ARBA" id="ARBA00023316"/>
    </source>
</evidence>
<evidence type="ECO:0000313" key="14">
    <source>
        <dbReference type="EMBL" id="PQJ95280.1"/>
    </source>
</evidence>
<evidence type="ECO:0000256" key="2">
    <source>
        <dbReference type="ARBA" id="ARBA00004418"/>
    </source>
</evidence>
<keyword evidence="15" id="KW-1185">Reference proteome</keyword>
<feature type="domain" description="Mannosyl-glycoprotein endo-beta-N-acetylglucosamidase-like" evidence="13">
    <location>
        <begin position="183"/>
        <end position="338"/>
    </location>
</feature>
<dbReference type="PRINTS" id="PR01002">
    <property type="entry name" value="FLGFLGJ"/>
</dbReference>
<dbReference type="Pfam" id="PF01832">
    <property type="entry name" value="Glucosaminidase"/>
    <property type="match status" value="1"/>
</dbReference>
<gene>
    <name evidence="14" type="primary">flgJ</name>
    <name evidence="14" type="ORF">CXB77_13600</name>
</gene>
<sequence>MLPTAVTAAFGNRLASSGTAQSGLVSDPASLASLGKAARTNDPAALESTARAFESLLTGQMIKQMRTSSSGGGLFDSEQTKLYQDLYDQQIAGALSQGEGLGLRKMLMRQLAPSLANTSGNSSVARDPATLRLPERNPWLLPQRRQKVDATAPTSTETTATQSSLFKRTSRSTALAALPAGTQAQWPPRSPAEFVSYLKPYAQQAAQTLGMDTEVLLAQSALETGWGKHIPRRADGSSTFNLFGIKADRSWEGDKVAVGTLEYRNGVAQREQAKFRAYDTPAHAFIDYVAFLRRNPRYSNALASSNGEDFIRGLQKAGYATDPRYAAKVLGIRDRFADLSASAETQVSTAKVDKS</sequence>
<feature type="compositionally biased region" description="Low complexity" evidence="12">
    <location>
        <begin position="150"/>
        <end position="162"/>
    </location>
</feature>
<dbReference type="SMART" id="SM00047">
    <property type="entry name" value="LYZ2"/>
    <property type="match status" value="1"/>
</dbReference>
<evidence type="ECO:0000313" key="15">
    <source>
        <dbReference type="Proteomes" id="UP000239936"/>
    </source>
</evidence>
<keyword evidence="7" id="KW-1005">Bacterial flagellum biogenesis</keyword>
<dbReference type="RefSeq" id="WP_105074328.1">
    <property type="nucleotide sequence ID" value="NZ_PPGH01000037.1"/>
</dbReference>